<evidence type="ECO:0000313" key="17">
    <source>
        <dbReference type="Proteomes" id="UP000821837"/>
    </source>
</evidence>
<dbReference type="GO" id="GO:0005634">
    <property type="term" value="C:nucleus"/>
    <property type="evidence" value="ECO:0007669"/>
    <property type="project" value="UniProtKB-SubCell"/>
</dbReference>
<dbReference type="InterPro" id="IPR000608">
    <property type="entry name" value="UBC"/>
</dbReference>
<dbReference type="GO" id="GO:0004869">
    <property type="term" value="F:cysteine-type endopeptidase inhibitor activity"/>
    <property type="evidence" value="ECO:0007669"/>
    <property type="project" value="TreeGrafter"/>
</dbReference>
<evidence type="ECO:0000256" key="7">
    <source>
        <dbReference type="ARBA" id="ARBA00022741"/>
    </source>
</evidence>
<dbReference type="GO" id="GO:0006915">
    <property type="term" value="P:apoptotic process"/>
    <property type="evidence" value="ECO:0007669"/>
    <property type="project" value="UniProtKB-KW"/>
</dbReference>
<evidence type="ECO:0000256" key="9">
    <source>
        <dbReference type="ARBA" id="ARBA00022840"/>
    </source>
</evidence>
<dbReference type="GO" id="GO:0061631">
    <property type="term" value="F:ubiquitin conjugating enzyme activity"/>
    <property type="evidence" value="ECO:0007669"/>
    <property type="project" value="UniProtKB-EC"/>
</dbReference>
<dbReference type="PANTHER" id="PTHR46116:SF26">
    <property type="entry name" value="UBIQUITIN-CONJUGATING ENZYME E2 Z"/>
    <property type="match status" value="1"/>
</dbReference>
<organism evidence="16 17">
    <name type="scientific">Rhipicephalus sanguineus</name>
    <name type="common">Brown dog tick</name>
    <name type="synonym">Ixodes sanguineus</name>
    <dbReference type="NCBI Taxonomy" id="34632"/>
    <lineage>
        <taxon>Eukaryota</taxon>
        <taxon>Metazoa</taxon>
        <taxon>Ecdysozoa</taxon>
        <taxon>Arthropoda</taxon>
        <taxon>Chelicerata</taxon>
        <taxon>Arachnida</taxon>
        <taxon>Acari</taxon>
        <taxon>Parasitiformes</taxon>
        <taxon>Ixodida</taxon>
        <taxon>Ixodoidea</taxon>
        <taxon>Ixodidae</taxon>
        <taxon>Rhipicephalinae</taxon>
        <taxon>Rhipicephalus</taxon>
        <taxon>Rhipicephalus</taxon>
    </lineage>
</organism>
<reference evidence="16" key="2">
    <citation type="submission" date="2021-09" db="EMBL/GenBank/DDBJ databases">
        <authorList>
            <person name="Jia N."/>
            <person name="Wang J."/>
            <person name="Shi W."/>
            <person name="Du L."/>
            <person name="Sun Y."/>
            <person name="Zhan W."/>
            <person name="Jiang J."/>
            <person name="Wang Q."/>
            <person name="Zhang B."/>
            <person name="Ji P."/>
            <person name="Sakyi L.B."/>
            <person name="Cui X."/>
            <person name="Yuan T."/>
            <person name="Jiang B."/>
            <person name="Yang W."/>
            <person name="Lam T.T.-Y."/>
            <person name="Chang Q."/>
            <person name="Ding S."/>
            <person name="Wang X."/>
            <person name="Zhu J."/>
            <person name="Ruan X."/>
            <person name="Zhao L."/>
            <person name="Wei J."/>
            <person name="Que T."/>
            <person name="Du C."/>
            <person name="Cheng J."/>
            <person name="Dai P."/>
            <person name="Han X."/>
            <person name="Huang E."/>
            <person name="Gao Y."/>
            <person name="Liu J."/>
            <person name="Shao H."/>
            <person name="Ye R."/>
            <person name="Li L."/>
            <person name="Wei W."/>
            <person name="Wang X."/>
            <person name="Wang C."/>
            <person name="Huo Q."/>
            <person name="Li W."/>
            <person name="Guo W."/>
            <person name="Chen H."/>
            <person name="Chen S."/>
            <person name="Zhou L."/>
            <person name="Zhou L."/>
            <person name="Ni X."/>
            <person name="Tian J."/>
            <person name="Zhou Y."/>
            <person name="Sheng Y."/>
            <person name="Liu T."/>
            <person name="Pan Y."/>
            <person name="Xia L."/>
            <person name="Li J."/>
            <person name="Zhao F."/>
            <person name="Cao W."/>
        </authorList>
    </citation>
    <scope>NUCLEOTIDE SEQUENCE</scope>
    <source>
        <strain evidence="16">Rsan-2018</strain>
        <tissue evidence="16">Larvae</tissue>
    </source>
</reference>
<dbReference type="EMBL" id="JABSTV010001252">
    <property type="protein sequence ID" value="KAH7948312.1"/>
    <property type="molecule type" value="Genomic_DNA"/>
</dbReference>
<dbReference type="InterPro" id="IPR016135">
    <property type="entry name" value="UBQ-conjugating_enzyme/RWD"/>
</dbReference>
<evidence type="ECO:0000256" key="2">
    <source>
        <dbReference type="ARBA" id="ARBA00004496"/>
    </source>
</evidence>
<keyword evidence="5" id="KW-0808">Transferase</keyword>
<dbReference type="GO" id="GO:0005737">
    <property type="term" value="C:cytoplasm"/>
    <property type="evidence" value="ECO:0007669"/>
    <property type="project" value="UniProtKB-SubCell"/>
</dbReference>
<keyword evidence="10" id="KW-0539">Nucleus</keyword>
<name>A0A9D4PR75_RHISA</name>
<dbReference type="Pfam" id="PF00179">
    <property type="entry name" value="UQ_con"/>
    <property type="match status" value="1"/>
</dbReference>
<dbReference type="PANTHER" id="PTHR46116">
    <property type="entry name" value="(E3-INDEPENDENT) E2 UBIQUITIN-CONJUGATING ENZYME"/>
    <property type="match status" value="1"/>
</dbReference>
<keyword evidence="8" id="KW-0833">Ubl conjugation pathway</keyword>
<keyword evidence="6" id="KW-0053">Apoptosis</keyword>
<evidence type="ECO:0000256" key="12">
    <source>
        <dbReference type="ARBA" id="ARBA00041798"/>
    </source>
</evidence>
<evidence type="ECO:0000256" key="6">
    <source>
        <dbReference type="ARBA" id="ARBA00022703"/>
    </source>
</evidence>
<gene>
    <name evidence="16" type="ORF">HPB52_020388</name>
</gene>
<keyword evidence="7" id="KW-0547">Nucleotide-binding</keyword>
<dbReference type="SUPFAM" id="SSF54495">
    <property type="entry name" value="UBC-like"/>
    <property type="match status" value="1"/>
</dbReference>
<protein>
    <recommendedName>
        <fullName evidence="11">Ubiquitin-conjugating enzyme E2 Z</fullName>
        <ecNumber evidence="3">2.3.2.23</ecNumber>
    </recommendedName>
    <alternativeName>
        <fullName evidence="12">E2 ubiquitin-conjugating enzyme Z</fullName>
    </alternativeName>
    <alternativeName>
        <fullName evidence="14">Ubiquitin carrier protein Z</fullName>
    </alternativeName>
    <alternativeName>
        <fullName evidence="13">Ubiquitin-protein ligase Z</fullName>
    </alternativeName>
</protein>
<evidence type="ECO:0000256" key="11">
    <source>
        <dbReference type="ARBA" id="ARBA00039894"/>
    </source>
</evidence>
<proteinExistence type="predicted"/>
<sequence>MASGLTRARSRVPGPFKRDEDVPSVCVLRVKRDVADIAKDPPPGIYISPNENDITHIDALVVGPSGTPYEGGFLLFHIACPPEYPIEPPRVRLMTTDAGRVQLHPNIYRSGGISLSILGTYDGPQWSSAQSLCSLLISIQSLLTEDPYYDHPYVMKGTDREDANNYKAYVRHEILRERSPYPEVLRKTVLKLFPGFYDRYEASVKSCLHLTGTEIQDRISFAKGTYQYEALLARLQDLKARVEKRSASAGLDANK</sequence>
<accession>A0A9D4PR75</accession>
<keyword evidence="17" id="KW-1185">Reference proteome</keyword>
<dbReference type="VEuPathDB" id="VectorBase:RSAN_052570"/>
<dbReference type="EC" id="2.3.2.23" evidence="3"/>
<dbReference type="SMART" id="SM00212">
    <property type="entry name" value="UBCc"/>
    <property type="match status" value="1"/>
</dbReference>
<evidence type="ECO:0000256" key="3">
    <source>
        <dbReference type="ARBA" id="ARBA00012486"/>
    </source>
</evidence>
<evidence type="ECO:0000259" key="15">
    <source>
        <dbReference type="PROSITE" id="PS50127"/>
    </source>
</evidence>
<evidence type="ECO:0000256" key="4">
    <source>
        <dbReference type="ARBA" id="ARBA00022490"/>
    </source>
</evidence>
<keyword evidence="4" id="KW-0963">Cytoplasm</keyword>
<evidence type="ECO:0000256" key="8">
    <source>
        <dbReference type="ARBA" id="ARBA00022786"/>
    </source>
</evidence>
<dbReference type="Gene3D" id="3.10.110.10">
    <property type="entry name" value="Ubiquitin Conjugating Enzyme"/>
    <property type="match status" value="1"/>
</dbReference>
<comment type="subcellular location">
    <subcellularLocation>
        <location evidence="2">Cytoplasm</location>
    </subcellularLocation>
    <subcellularLocation>
        <location evidence="1">Nucleus</location>
    </subcellularLocation>
</comment>
<evidence type="ECO:0000256" key="13">
    <source>
        <dbReference type="ARBA" id="ARBA00042316"/>
    </source>
</evidence>
<reference evidence="16" key="1">
    <citation type="journal article" date="2020" name="Cell">
        <title>Large-Scale Comparative Analyses of Tick Genomes Elucidate Their Genetic Diversity and Vector Capacities.</title>
        <authorList>
            <consortium name="Tick Genome and Microbiome Consortium (TIGMIC)"/>
            <person name="Jia N."/>
            <person name="Wang J."/>
            <person name="Shi W."/>
            <person name="Du L."/>
            <person name="Sun Y."/>
            <person name="Zhan W."/>
            <person name="Jiang J.F."/>
            <person name="Wang Q."/>
            <person name="Zhang B."/>
            <person name="Ji P."/>
            <person name="Bell-Sakyi L."/>
            <person name="Cui X.M."/>
            <person name="Yuan T.T."/>
            <person name="Jiang B.G."/>
            <person name="Yang W.F."/>
            <person name="Lam T.T."/>
            <person name="Chang Q.C."/>
            <person name="Ding S.J."/>
            <person name="Wang X.J."/>
            <person name="Zhu J.G."/>
            <person name="Ruan X.D."/>
            <person name="Zhao L."/>
            <person name="Wei J.T."/>
            <person name="Ye R.Z."/>
            <person name="Que T.C."/>
            <person name="Du C.H."/>
            <person name="Zhou Y.H."/>
            <person name="Cheng J.X."/>
            <person name="Dai P.F."/>
            <person name="Guo W.B."/>
            <person name="Han X.H."/>
            <person name="Huang E.J."/>
            <person name="Li L.F."/>
            <person name="Wei W."/>
            <person name="Gao Y.C."/>
            <person name="Liu J.Z."/>
            <person name="Shao H.Z."/>
            <person name="Wang X."/>
            <person name="Wang C.C."/>
            <person name="Yang T.C."/>
            <person name="Huo Q.B."/>
            <person name="Li W."/>
            <person name="Chen H.Y."/>
            <person name="Chen S.E."/>
            <person name="Zhou L.G."/>
            <person name="Ni X.B."/>
            <person name="Tian J.H."/>
            <person name="Sheng Y."/>
            <person name="Liu T."/>
            <person name="Pan Y.S."/>
            <person name="Xia L.Y."/>
            <person name="Li J."/>
            <person name="Zhao F."/>
            <person name="Cao W.C."/>
        </authorList>
    </citation>
    <scope>NUCLEOTIDE SEQUENCE</scope>
    <source>
        <strain evidence="16">Rsan-2018</strain>
    </source>
</reference>
<dbReference type="GO" id="GO:0043066">
    <property type="term" value="P:negative regulation of apoptotic process"/>
    <property type="evidence" value="ECO:0007669"/>
    <property type="project" value="TreeGrafter"/>
</dbReference>
<dbReference type="AlphaFoldDB" id="A0A9D4PR75"/>
<evidence type="ECO:0000313" key="16">
    <source>
        <dbReference type="EMBL" id="KAH7948312.1"/>
    </source>
</evidence>
<dbReference type="PROSITE" id="PS50127">
    <property type="entry name" value="UBC_2"/>
    <property type="match status" value="1"/>
</dbReference>
<feature type="domain" description="UBC core" evidence="15">
    <location>
        <begin position="25"/>
        <end position="181"/>
    </location>
</feature>
<dbReference type="GO" id="GO:0005524">
    <property type="term" value="F:ATP binding"/>
    <property type="evidence" value="ECO:0007669"/>
    <property type="project" value="UniProtKB-KW"/>
</dbReference>
<evidence type="ECO:0000256" key="14">
    <source>
        <dbReference type="ARBA" id="ARBA00042401"/>
    </source>
</evidence>
<evidence type="ECO:0000256" key="1">
    <source>
        <dbReference type="ARBA" id="ARBA00004123"/>
    </source>
</evidence>
<keyword evidence="9" id="KW-0067">ATP-binding</keyword>
<dbReference type="Proteomes" id="UP000821837">
    <property type="component" value="Chromosome 6"/>
</dbReference>
<comment type="caution">
    <text evidence="16">The sequence shown here is derived from an EMBL/GenBank/DDBJ whole genome shotgun (WGS) entry which is preliminary data.</text>
</comment>
<evidence type="ECO:0000256" key="5">
    <source>
        <dbReference type="ARBA" id="ARBA00022679"/>
    </source>
</evidence>
<dbReference type="CDD" id="cd23809">
    <property type="entry name" value="UBCc_UBE2Z"/>
    <property type="match status" value="1"/>
</dbReference>
<evidence type="ECO:0000256" key="10">
    <source>
        <dbReference type="ARBA" id="ARBA00023242"/>
    </source>
</evidence>